<organism evidence="8 9">
    <name type="scientific">Corynebacterium vitaeruminis DSM 20294</name>
    <dbReference type="NCBI Taxonomy" id="1224164"/>
    <lineage>
        <taxon>Bacteria</taxon>
        <taxon>Bacillati</taxon>
        <taxon>Actinomycetota</taxon>
        <taxon>Actinomycetes</taxon>
        <taxon>Mycobacteriales</taxon>
        <taxon>Corynebacteriaceae</taxon>
        <taxon>Corynebacterium</taxon>
    </lineage>
</organism>
<name>W5Y0S5_9CORY</name>
<evidence type="ECO:0000259" key="7">
    <source>
        <dbReference type="Pfam" id="PF04024"/>
    </source>
</evidence>
<keyword evidence="3 6" id="KW-0812">Transmembrane</keyword>
<dbReference type="RefSeq" id="WP_025252557.1">
    <property type="nucleotide sequence ID" value="NZ_CP004353.1"/>
</dbReference>
<evidence type="ECO:0000313" key="9">
    <source>
        <dbReference type="Proteomes" id="UP000019222"/>
    </source>
</evidence>
<dbReference type="Pfam" id="PF04024">
    <property type="entry name" value="PspC"/>
    <property type="match status" value="1"/>
</dbReference>
<proteinExistence type="predicted"/>
<evidence type="ECO:0000313" key="8">
    <source>
        <dbReference type="EMBL" id="AHI22524.1"/>
    </source>
</evidence>
<dbReference type="PANTHER" id="PTHR33885:SF3">
    <property type="entry name" value="PHAGE SHOCK PROTEIN C"/>
    <property type="match status" value="1"/>
</dbReference>
<evidence type="ECO:0000256" key="3">
    <source>
        <dbReference type="ARBA" id="ARBA00022692"/>
    </source>
</evidence>
<dbReference type="eggNOG" id="COG1983">
    <property type="taxonomic scope" value="Bacteria"/>
</dbReference>
<comment type="subcellular location">
    <subcellularLocation>
        <location evidence="1">Cell membrane</location>
        <topology evidence="1">Single-pass membrane protein</topology>
    </subcellularLocation>
</comment>
<dbReference type="InterPro" id="IPR052027">
    <property type="entry name" value="PspC"/>
</dbReference>
<dbReference type="GO" id="GO:0005886">
    <property type="term" value="C:plasma membrane"/>
    <property type="evidence" value="ECO:0007669"/>
    <property type="project" value="UniProtKB-SubCell"/>
</dbReference>
<dbReference type="HOGENOM" id="CLU_143433_4_1_11"/>
<keyword evidence="4 6" id="KW-1133">Transmembrane helix</keyword>
<evidence type="ECO:0000256" key="5">
    <source>
        <dbReference type="ARBA" id="ARBA00023136"/>
    </source>
</evidence>
<evidence type="ECO:0000256" key="6">
    <source>
        <dbReference type="SAM" id="Phobius"/>
    </source>
</evidence>
<evidence type="ECO:0000256" key="4">
    <source>
        <dbReference type="ARBA" id="ARBA00022989"/>
    </source>
</evidence>
<feature type="domain" description="Phage shock protein PspC N-terminal" evidence="7">
    <location>
        <begin position="22"/>
        <end position="78"/>
    </location>
</feature>
<dbReference type="KEGG" id="cvt:B843_05695"/>
<evidence type="ECO:0000256" key="1">
    <source>
        <dbReference type="ARBA" id="ARBA00004162"/>
    </source>
</evidence>
<dbReference type="InterPro" id="IPR007168">
    <property type="entry name" value="Phageshock_PspC_N"/>
</dbReference>
<evidence type="ECO:0000256" key="2">
    <source>
        <dbReference type="ARBA" id="ARBA00022475"/>
    </source>
</evidence>
<dbReference type="STRING" id="1224164.B843_05695"/>
<dbReference type="EMBL" id="CP004353">
    <property type="protein sequence ID" value="AHI22524.1"/>
    <property type="molecule type" value="Genomic_DNA"/>
</dbReference>
<reference evidence="8 9" key="1">
    <citation type="submission" date="2013-02" db="EMBL/GenBank/DDBJ databases">
        <title>The complete genome sequence of Corynebacterium vitaeruminis DSM 20294.</title>
        <authorList>
            <person name="Ruckert C."/>
            <person name="Albersmeier A."/>
            <person name="Kalinowski J."/>
        </authorList>
    </citation>
    <scope>NUCLEOTIDE SEQUENCE [LARGE SCALE GENOMIC DNA]</scope>
    <source>
        <strain evidence="9">ATCC 10234</strain>
    </source>
</reference>
<gene>
    <name evidence="8" type="ORF">B843_05695</name>
</gene>
<keyword evidence="2" id="KW-1003">Cell membrane</keyword>
<feature type="transmembrane region" description="Helical" evidence="6">
    <location>
        <begin position="53"/>
        <end position="76"/>
    </location>
</feature>
<sequence length="81" mass="9034">MSDFNSTNVYGTGDDQRPVLQRRLHRSRSERWVAGVLGGFAETYNINVTLLRVAFVASILLPGPQVIAYLAAWLIMPEGEQ</sequence>
<accession>W5Y0S5</accession>
<keyword evidence="9" id="KW-1185">Reference proteome</keyword>
<keyword evidence="5 6" id="KW-0472">Membrane</keyword>
<dbReference type="PANTHER" id="PTHR33885">
    <property type="entry name" value="PHAGE SHOCK PROTEIN C"/>
    <property type="match status" value="1"/>
</dbReference>
<dbReference type="PATRIC" id="fig|1224164.3.peg.1139"/>
<protein>
    <submittedName>
        <fullName evidence="8">Phage shock protein C</fullName>
    </submittedName>
</protein>
<dbReference type="AlphaFoldDB" id="W5Y0S5"/>
<dbReference type="Proteomes" id="UP000019222">
    <property type="component" value="Chromosome"/>
</dbReference>